<keyword evidence="2" id="KW-0808">Transferase</keyword>
<dbReference type="InterPro" id="IPR037051">
    <property type="entry name" value="4-carb_acid_sugar_kinase_N_sf"/>
</dbReference>
<feature type="domain" description="Four-carbon acid sugar kinase N-terminal" evidence="8">
    <location>
        <begin position="6"/>
        <end position="247"/>
    </location>
</feature>
<evidence type="ECO:0000313" key="10">
    <source>
        <dbReference type="EMBL" id="SAI20964.1"/>
    </source>
</evidence>
<dbReference type="Pfam" id="PF07005">
    <property type="entry name" value="SBD_N"/>
    <property type="match status" value="1"/>
</dbReference>
<dbReference type="OrthoDB" id="191465at2"/>
<evidence type="ECO:0000256" key="7">
    <source>
        <dbReference type="SAM" id="MobiDB-lite"/>
    </source>
</evidence>
<evidence type="ECO:0000256" key="1">
    <source>
        <dbReference type="ARBA" id="ARBA00005715"/>
    </source>
</evidence>
<dbReference type="EMBL" id="FKBS01000014">
    <property type="protein sequence ID" value="SAI20964.1"/>
    <property type="molecule type" value="Genomic_DNA"/>
</dbReference>
<dbReference type="RefSeq" id="WP_066410567.1">
    <property type="nucleotide sequence ID" value="NZ_FKBS01000014.1"/>
</dbReference>
<protein>
    <submittedName>
        <fullName evidence="10">Uncharacterized protein conserved in bacteria</fullName>
    </submittedName>
</protein>
<evidence type="ECO:0000256" key="4">
    <source>
        <dbReference type="ARBA" id="ARBA00022777"/>
    </source>
</evidence>
<dbReference type="SUPFAM" id="SSF142764">
    <property type="entry name" value="YgbK-like"/>
    <property type="match status" value="1"/>
</dbReference>
<keyword evidence="4" id="KW-0418">Kinase</keyword>
<dbReference type="InterPro" id="IPR031475">
    <property type="entry name" value="NBD_C"/>
</dbReference>
<dbReference type="Proteomes" id="UP000077037">
    <property type="component" value="Unassembled WGS sequence"/>
</dbReference>
<name>A0A157NIV9_9BORD</name>
<reference evidence="10 11" key="1">
    <citation type="submission" date="2016-03" db="EMBL/GenBank/DDBJ databases">
        <authorList>
            <consortium name="Pathogen Informatics"/>
        </authorList>
    </citation>
    <scope>NUCLEOTIDE SEQUENCE [LARGE SCALE GENOMIC DNA]</scope>
    <source>
        <strain evidence="10 11">NCTC13364</strain>
    </source>
</reference>
<proteinExistence type="inferred from homology"/>
<evidence type="ECO:0000256" key="6">
    <source>
        <dbReference type="ARBA" id="ARBA00023277"/>
    </source>
</evidence>
<keyword evidence="5" id="KW-0067">ATP-binding</keyword>
<comment type="similarity">
    <text evidence="1">Belongs to the four-carbon acid sugar kinase family.</text>
</comment>
<evidence type="ECO:0000256" key="2">
    <source>
        <dbReference type="ARBA" id="ARBA00022679"/>
    </source>
</evidence>
<dbReference type="Gene3D" id="3.40.980.20">
    <property type="entry name" value="Four-carbon acid sugar kinase, nucleotide binding domain"/>
    <property type="match status" value="1"/>
</dbReference>
<dbReference type="InterPro" id="IPR042213">
    <property type="entry name" value="NBD_C_sf"/>
</dbReference>
<dbReference type="AlphaFoldDB" id="A0A157NIV9"/>
<sequence length="467" mass="48936">MGAVRIAYYGDDFTGSTDTLSVAVRGGLRAALFLRPPSLEDLRAFGALDCVGVAGTARSWSPEDMDRELPGIYAALAATGADVIHYKTCSTFDSAPHVGSIGRALQLGMKALGRSTAFIVGGQPGLGRYCVHANLYARAGQDGPVYRLDRHPTMRCHPVTPMDEADLRVHLARQGLERVRSFGVDRLAADATPQGLDALLAEAPAAVLFDVLNQAHLRAIGRLLWDRISRYGGPLLLAGPSGVEQALLAGRTASGALKDTKQASSEGGRAASHADGRDEPPGVAGRLPSPVDCTFVVAGSRSPVTAQQVQRAREAGFTLLDIDPVCAAAHAACTDGGAYCQDLATRAVHVLQEGRSVVANTTLAGEAPSGSGRDLALFAGQLMRQVLRRHRLARVGFAGGDTSSLAVQAWDVRALTLAYTLSPGVAVCTMHADDPALDGVELMLKGGQMGPPDVFEALRQGRCTQAD</sequence>
<evidence type="ECO:0000256" key="3">
    <source>
        <dbReference type="ARBA" id="ARBA00022741"/>
    </source>
</evidence>
<evidence type="ECO:0000259" key="8">
    <source>
        <dbReference type="Pfam" id="PF07005"/>
    </source>
</evidence>
<evidence type="ECO:0000313" key="11">
    <source>
        <dbReference type="Proteomes" id="UP000077037"/>
    </source>
</evidence>
<feature type="region of interest" description="Disordered" evidence="7">
    <location>
        <begin position="257"/>
        <end position="287"/>
    </location>
</feature>
<dbReference type="Gene3D" id="3.40.50.10840">
    <property type="entry name" value="Putative sugar-binding, N-terminal domain"/>
    <property type="match status" value="1"/>
</dbReference>
<evidence type="ECO:0000256" key="5">
    <source>
        <dbReference type="ARBA" id="ARBA00022840"/>
    </source>
</evidence>
<keyword evidence="6" id="KW-0119">Carbohydrate metabolism</keyword>
<feature type="domain" description="Four-carbon acid sugar kinase nucleotide binding" evidence="9">
    <location>
        <begin position="296"/>
        <end position="455"/>
    </location>
</feature>
<organism evidence="10 11">
    <name type="scientific">Bordetella ansorpii</name>
    <dbReference type="NCBI Taxonomy" id="288768"/>
    <lineage>
        <taxon>Bacteria</taxon>
        <taxon>Pseudomonadati</taxon>
        <taxon>Pseudomonadota</taxon>
        <taxon>Betaproteobacteria</taxon>
        <taxon>Burkholderiales</taxon>
        <taxon>Alcaligenaceae</taxon>
        <taxon>Bordetella</taxon>
    </lineage>
</organism>
<dbReference type="Pfam" id="PF17042">
    <property type="entry name" value="NBD_C"/>
    <property type="match status" value="1"/>
</dbReference>
<keyword evidence="3" id="KW-0547">Nucleotide-binding</keyword>
<dbReference type="GO" id="GO:0016301">
    <property type="term" value="F:kinase activity"/>
    <property type="evidence" value="ECO:0007669"/>
    <property type="project" value="UniProtKB-KW"/>
</dbReference>
<dbReference type="InterPro" id="IPR010737">
    <property type="entry name" value="4-carb_acid_sugar_kinase_N"/>
</dbReference>
<gene>
    <name evidence="10" type="ORF">SAMEA1982600_01685</name>
</gene>
<evidence type="ECO:0000259" key="9">
    <source>
        <dbReference type="Pfam" id="PF17042"/>
    </source>
</evidence>
<dbReference type="GO" id="GO:0005524">
    <property type="term" value="F:ATP binding"/>
    <property type="evidence" value="ECO:0007669"/>
    <property type="project" value="UniProtKB-KW"/>
</dbReference>
<accession>A0A157NIV9</accession>